<evidence type="ECO:0000256" key="3">
    <source>
        <dbReference type="ARBA" id="ARBA00022435"/>
    </source>
</evidence>
<evidence type="ECO:0000259" key="7">
    <source>
        <dbReference type="Pfam" id="PF01274"/>
    </source>
</evidence>
<dbReference type="InterPro" id="IPR048355">
    <property type="entry name" value="MS_C"/>
</dbReference>
<keyword evidence="4" id="KW-0816">Tricarboxylic acid cycle</keyword>
<dbReference type="Proteomes" id="UP001458946">
    <property type="component" value="Unassembled WGS sequence"/>
</dbReference>
<keyword evidence="5" id="KW-0808">Transferase</keyword>
<dbReference type="InterPro" id="IPR011076">
    <property type="entry name" value="Malate_synth_sf"/>
</dbReference>
<dbReference type="InterPro" id="IPR044856">
    <property type="entry name" value="Malate_synth_C_sf"/>
</dbReference>
<dbReference type="EMBL" id="BAABRN010000001">
    <property type="protein sequence ID" value="GAA5500344.1"/>
    <property type="molecule type" value="Genomic_DNA"/>
</dbReference>
<evidence type="ECO:0000256" key="6">
    <source>
        <dbReference type="ARBA" id="ARBA00047918"/>
    </source>
</evidence>
<keyword evidence="10" id="KW-1185">Reference proteome</keyword>
<comment type="caution">
    <text evidence="9">The sequence shown here is derived from an EMBL/GenBank/DDBJ whole genome shotgun (WGS) entry which is preliminary data.</text>
</comment>
<dbReference type="RefSeq" id="WP_353540335.1">
    <property type="nucleotide sequence ID" value="NZ_BAABRN010000001.1"/>
</dbReference>
<dbReference type="PANTHER" id="PTHR42902:SF1">
    <property type="entry name" value="MALATE SYNTHASE 1-RELATED"/>
    <property type="match status" value="1"/>
</dbReference>
<organism evidence="9 10">
    <name type="scientific">Deinococcus xinjiangensis</name>
    <dbReference type="NCBI Taxonomy" id="457454"/>
    <lineage>
        <taxon>Bacteria</taxon>
        <taxon>Thermotogati</taxon>
        <taxon>Deinococcota</taxon>
        <taxon>Deinococci</taxon>
        <taxon>Deinococcales</taxon>
        <taxon>Deinococcaceae</taxon>
        <taxon>Deinococcus</taxon>
    </lineage>
</organism>
<dbReference type="Pfam" id="PF01274">
    <property type="entry name" value="MS_TIM-barrel"/>
    <property type="match status" value="1"/>
</dbReference>
<feature type="domain" description="Malate synthase TIM barrel" evidence="7">
    <location>
        <begin position="143"/>
        <end position="313"/>
    </location>
</feature>
<dbReference type="EC" id="2.3.3.9" evidence="2"/>
<name>A0ABP9V4Z4_9DEIO</name>
<gene>
    <name evidence="9" type="primary">aceB_1</name>
    <name evidence="9" type="ORF">Dxin01_00064</name>
</gene>
<proteinExistence type="inferred from homology"/>
<dbReference type="InterPro" id="IPR006252">
    <property type="entry name" value="Malate_synthA"/>
</dbReference>
<reference evidence="9 10" key="1">
    <citation type="submission" date="2024-02" db="EMBL/GenBank/DDBJ databases">
        <title>Deinococcus xinjiangensis NBRC 107630.</title>
        <authorList>
            <person name="Ichikawa N."/>
            <person name="Katano-Makiyama Y."/>
            <person name="Hidaka K."/>
        </authorList>
    </citation>
    <scope>NUCLEOTIDE SEQUENCE [LARGE SCALE GENOMIC DNA]</scope>
    <source>
        <strain evidence="9 10">NBRC 107630</strain>
    </source>
</reference>
<keyword evidence="3" id="KW-0329">Glyoxylate bypass</keyword>
<dbReference type="Pfam" id="PF20659">
    <property type="entry name" value="MS_C"/>
    <property type="match status" value="1"/>
</dbReference>
<evidence type="ECO:0000259" key="8">
    <source>
        <dbReference type="Pfam" id="PF20659"/>
    </source>
</evidence>
<evidence type="ECO:0000256" key="5">
    <source>
        <dbReference type="ARBA" id="ARBA00022679"/>
    </source>
</evidence>
<comment type="similarity">
    <text evidence="1">Belongs to the malate synthase family.</text>
</comment>
<evidence type="ECO:0000313" key="9">
    <source>
        <dbReference type="EMBL" id="GAA5500344.1"/>
    </source>
</evidence>
<sequence>MPEPILTPAAAALSQHLHGRLRERWAALPADKTSQPPPDYYAAPVPADLVGRRAELIVEASDLVSLRSALQSDADAVVIDFDDTFSPTPANVQAAYEALTWAVQTDKPLLARTRALYAVEPHLDFAGPAIAALCDLAAVLTARPAKPIHLYIPKLETVAEAHFWEDALSMSEAFLNLPRHAVRVCLQIETFAGLLNADALLYALRGRAYGLNAGRWDYVFSLTKHLGPTLTQPMPPRSQLTMDVPAMHAYAETLVQICRARNAEAIGGTAAVAPDPENPQPALDAVLADKQREAAQGFTAAWVGLPELLEAVRAGLKAPSSPNFDKPRSISEEALTNLPFPDILPLNEVQDSISLALDVFAAWFAGRGVIVRKGRIEDTATAELARALVWQWVRVGAWLDDGSTLTPERYQQERRQLMPDSEQAAQLLDHLVLAEECPAYFPQEAMRLHRLPAKVSRKCQNVKGQNVETLR</sequence>
<dbReference type="Gene3D" id="3.20.20.360">
    <property type="entry name" value="Malate synthase, domain 3"/>
    <property type="match status" value="1"/>
</dbReference>
<accession>A0ABP9V4Z4</accession>
<feature type="domain" description="Malate synthase C-terminal" evidence="8">
    <location>
        <begin position="347"/>
        <end position="412"/>
    </location>
</feature>
<evidence type="ECO:0000313" key="10">
    <source>
        <dbReference type="Proteomes" id="UP001458946"/>
    </source>
</evidence>
<protein>
    <recommendedName>
        <fullName evidence="2">malate synthase</fullName>
        <ecNumber evidence="2">2.3.3.9</ecNumber>
    </recommendedName>
</protein>
<evidence type="ECO:0000256" key="2">
    <source>
        <dbReference type="ARBA" id="ARBA00012636"/>
    </source>
</evidence>
<comment type="catalytic activity">
    <reaction evidence="6">
        <text>glyoxylate + acetyl-CoA + H2O = (S)-malate + CoA + H(+)</text>
        <dbReference type="Rhea" id="RHEA:18181"/>
        <dbReference type="ChEBI" id="CHEBI:15377"/>
        <dbReference type="ChEBI" id="CHEBI:15378"/>
        <dbReference type="ChEBI" id="CHEBI:15589"/>
        <dbReference type="ChEBI" id="CHEBI:36655"/>
        <dbReference type="ChEBI" id="CHEBI:57287"/>
        <dbReference type="ChEBI" id="CHEBI:57288"/>
        <dbReference type="EC" id="2.3.3.9"/>
    </reaction>
</comment>
<evidence type="ECO:0000256" key="1">
    <source>
        <dbReference type="ARBA" id="ARBA00006394"/>
    </source>
</evidence>
<dbReference type="Gene3D" id="1.20.1220.12">
    <property type="entry name" value="Malate synthase, domain III"/>
    <property type="match status" value="1"/>
</dbReference>
<dbReference type="InterPro" id="IPR001465">
    <property type="entry name" value="Malate_synthase_TIM"/>
</dbReference>
<evidence type="ECO:0000256" key="4">
    <source>
        <dbReference type="ARBA" id="ARBA00022532"/>
    </source>
</evidence>
<dbReference type="SUPFAM" id="SSF51645">
    <property type="entry name" value="Malate synthase G"/>
    <property type="match status" value="1"/>
</dbReference>
<dbReference type="PANTHER" id="PTHR42902">
    <property type="entry name" value="MALATE SYNTHASE"/>
    <property type="match status" value="1"/>
</dbReference>
<dbReference type="InterPro" id="IPR046363">
    <property type="entry name" value="MS_N_TIM-barrel_dom"/>
</dbReference>